<feature type="domain" description="Zn(2)-C6 fungal-type" evidence="4">
    <location>
        <begin position="104"/>
        <end position="134"/>
    </location>
</feature>
<evidence type="ECO:0000313" key="6">
    <source>
        <dbReference type="Proteomes" id="UP000310121"/>
    </source>
</evidence>
<reference evidence="5 6" key="1">
    <citation type="submission" date="2018-10" db="EMBL/GenBank/DDBJ databases">
        <title>Fifty Aureobasidium pullulans genomes reveal a recombining polyextremotolerant generalist.</title>
        <authorList>
            <person name="Gostincar C."/>
            <person name="Turk M."/>
            <person name="Zajc J."/>
            <person name="Gunde-Cimerman N."/>
        </authorList>
    </citation>
    <scope>NUCLEOTIDE SEQUENCE [LARGE SCALE GENOMIC DNA]</scope>
    <source>
        <strain evidence="5 6">EXF-3844</strain>
    </source>
</reference>
<dbReference type="EMBL" id="QZBN01000538">
    <property type="protein sequence ID" value="THZ40980.1"/>
    <property type="molecule type" value="Genomic_DNA"/>
</dbReference>
<sequence>SPRVFSPLNFLPLLLLANVLRYPTQHLPATHYKMLQYAQQRAVGYPTFPGNIEALSIPSSSPERSHESTPTTTATPISPPPSTIQHLETSPKTAKSKRRQTLAACRPCRKRKSRCDGARPRCNTCLDKATPCNYSVEEGKTQQQASREELRAYKTVVRMLRKASATDTTLILTHLKTHDDVNEAVKFILEDTRLHGSAIMTCA</sequence>
<dbReference type="GO" id="GO:0008270">
    <property type="term" value="F:zinc ion binding"/>
    <property type="evidence" value="ECO:0007669"/>
    <property type="project" value="InterPro"/>
</dbReference>
<dbReference type="Proteomes" id="UP000310121">
    <property type="component" value="Unassembled WGS sequence"/>
</dbReference>
<dbReference type="AlphaFoldDB" id="A0A4S9UQB3"/>
<keyword evidence="3" id="KW-0732">Signal</keyword>
<feature type="signal peptide" evidence="3">
    <location>
        <begin position="1"/>
        <end position="21"/>
    </location>
</feature>
<dbReference type="PANTHER" id="PTHR47256:SF1">
    <property type="entry name" value="ZN(II)2CYS6 TRANSCRIPTION FACTOR (EUROFUNG)"/>
    <property type="match status" value="1"/>
</dbReference>
<dbReference type="InterPro" id="IPR036864">
    <property type="entry name" value="Zn2-C6_fun-type_DNA-bd_sf"/>
</dbReference>
<protein>
    <recommendedName>
        <fullName evidence="4">Zn(2)-C6 fungal-type domain-containing protein</fullName>
    </recommendedName>
</protein>
<evidence type="ECO:0000256" key="3">
    <source>
        <dbReference type="SAM" id="SignalP"/>
    </source>
</evidence>
<feature type="region of interest" description="Disordered" evidence="2">
    <location>
        <begin position="54"/>
        <end position="98"/>
    </location>
</feature>
<name>A0A4S9UQB3_AURPU</name>
<dbReference type="CDD" id="cd00067">
    <property type="entry name" value="GAL4"/>
    <property type="match status" value="1"/>
</dbReference>
<accession>A0A4S9UQB3</accession>
<evidence type="ECO:0000259" key="4">
    <source>
        <dbReference type="PROSITE" id="PS50048"/>
    </source>
</evidence>
<dbReference type="Gene3D" id="4.10.240.10">
    <property type="entry name" value="Zn(2)-C6 fungal-type DNA-binding domain"/>
    <property type="match status" value="1"/>
</dbReference>
<dbReference type="SMART" id="SM00066">
    <property type="entry name" value="GAL4"/>
    <property type="match status" value="1"/>
</dbReference>
<dbReference type="PROSITE" id="PS50048">
    <property type="entry name" value="ZN2_CY6_FUNGAL_2"/>
    <property type="match status" value="1"/>
</dbReference>
<dbReference type="InterPro" id="IPR053187">
    <property type="entry name" value="Notoamide_regulator"/>
</dbReference>
<comment type="caution">
    <text evidence="5">The sequence shown here is derived from an EMBL/GenBank/DDBJ whole genome shotgun (WGS) entry which is preliminary data.</text>
</comment>
<organism evidence="5 6">
    <name type="scientific">Aureobasidium pullulans</name>
    <name type="common">Black yeast</name>
    <name type="synonym">Pullularia pullulans</name>
    <dbReference type="NCBI Taxonomy" id="5580"/>
    <lineage>
        <taxon>Eukaryota</taxon>
        <taxon>Fungi</taxon>
        <taxon>Dikarya</taxon>
        <taxon>Ascomycota</taxon>
        <taxon>Pezizomycotina</taxon>
        <taxon>Dothideomycetes</taxon>
        <taxon>Dothideomycetidae</taxon>
        <taxon>Dothideales</taxon>
        <taxon>Saccotheciaceae</taxon>
        <taxon>Aureobasidium</taxon>
    </lineage>
</organism>
<evidence type="ECO:0000313" key="5">
    <source>
        <dbReference type="EMBL" id="THZ40980.1"/>
    </source>
</evidence>
<feature type="chain" id="PRO_5020538661" description="Zn(2)-C6 fungal-type domain-containing protein" evidence="3">
    <location>
        <begin position="22"/>
        <end position="203"/>
    </location>
</feature>
<dbReference type="SUPFAM" id="SSF57701">
    <property type="entry name" value="Zn2/Cys6 DNA-binding domain"/>
    <property type="match status" value="1"/>
</dbReference>
<feature type="non-terminal residue" evidence="5">
    <location>
        <position position="1"/>
    </location>
</feature>
<gene>
    <name evidence="5" type="ORF">D6C90_05689</name>
</gene>
<keyword evidence="1" id="KW-0539">Nucleus</keyword>
<dbReference type="InterPro" id="IPR001138">
    <property type="entry name" value="Zn2Cys6_DnaBD"/>
</dbReference>
<dbReference type="Pfam" id="PF00172">
    <property type="entry name" value="Zn_clus"/>
    <property type="match status" value="1"/>
</dbReference>
<dbReference type="GO" id="GO:0000981">
    <property type="term" value="F:DNA-binding transcription factor activity, RNA polymerase II-specific"/>
    <property type="evidence" value="ECO:0007669"/>
    <property type="project" value="InterPro"/>
</dbReference>
<evidence type="ECO:0000256" key="2">
    <source>
        <dbReference type="SAM" id="MobiDB-lite"/>
    </source>
</evidence>
<evidence type="ECO:0000256" key="1">
    <source>
        <dbReference type="ARBA" id="ARBA00023242"/>
    </source>
</evidence>
<dbReference type="PANTHER" id="PTHR47256">
    <property type="entry name" value="ZN(II)2CYS6 TRANSCRIPTION FACTOR (EUROFUNG)-RELATED"/>
    <property type="match status" value="1"/>
</dbReference>
<proteinExistence type="predicted"/>
<dbReference type="PROSITE" id="PS00463">
    <property type="entry name" value="ZN2_CY6_FUNGAL_1"/>
    <property type="match status" value="1"/>
</dbReference>